<protein>
    <submittedName>
        <fullName evidence="2">PAS domain-containing protein</fullName>
    </submittedName>
</protein>
<organism evidence="2 3">
    <name type="scientific">Sulfitobacter albidus</name>
    <dbReference type="NCBI Taxonomy" id="2829501"/>
    <lineage>
        <taxon>Bacteria</taxon>
        <taxon>Pseudomonadati</taxon>
        <taxon>Pseudomonadota</taxon>
        <taxon>Alphaproteobacteria</taxon>
        <taxon>Rhodobacterales</taxon>
        <taxon>Roseobacteraceae</taxon>
        <taxon>Sulfitobacter</taxon>
    </lineage>
</organism>
<accession>A0A975PNP3</accession>
<dbReference type="Pfam" id="PF07310">
    <property type="entry name" value="PAS_5"/>
    <property type="match status" value="1"/>
</dbReference>
<sequence length="218" mass="23902">MDKRIRTEQNVITMPDFRAQNPYGILSQVEAYWDALREGDVLPKRSQVDPRGIERALEYAFILERVTSGVARMRLAGSHLHDLMGMEVRGMTLTSLFEDGAQSRIAGLLEEVFQTPATAEIWMRRPQGAEGRMLLLPLRSDLGDVSRILGCMICPDAGDSAGQRFDLGSVTLRAVGSCPAPAPQPAPQGFAEPSAPFEAAPADPKRPPYLRLVKNDNG</sequence>
<keyword evidence="3" id="KW-1185">Reference proteome</keyword>
<proteinExistence type="predicted"/>
<gene>
    <name evidence="2" type="ORF">KDD17_06875</name>
</gene>
<dbReference type="RefSeq" id="WP_212705869.1">
    <property type="nucleotide sequence ID" value="NZ_CP073581.1"/>
</dbReference>
<feature type="compositionally biased region" description="Low complexity" evidence="1">
    <location>
        <begin position="187"/>
        <end position="202"/>
    </location>
</feature>
<dbReference type="InterPro" id="IPR009922">
    <property type="entry name" value="DUF1457"/>
</dbReference>
<dbReference type="AlphaFoldDB" id="A0A975PNP3"/>
<feature type="region of interest" description="Disordered" evidence="1">
    <location>
        <begin position="178"/>
        <end position="218"/>
    </location>
</feature>
<name>A0A975PNP3_9RHOB</name>
<dbReference type="KEGG" id="sual:KDD17_06875"/>
<evidence type="ECO:0000313" key="2">
    <source>
        <dbReference type="EMBL" id="QUJ77676.1"/>
    </source>
</evidence>
<evidence type="ECO:0000256" key="1">
    <source>
        <dbReference type="SAM" id="MobiDB-lite"/>
    </source>
</evidence>
<reference evidence="2" key="1">
    <citation type="submission" date="2021-04" db="EMBL/GenBank/DDBJ databases">
        <title>Complete genome sequence for Sulfitobacter sp. strain JK7-1.</title>
        <authorList>
            <person name="Park S.-J."/>
        </authorList>
    </citation>
    <scope>NUCLEOTIDE SEQUENCE</scope>
    <source>
        <strain evidence="2">JK7-1</strain>
    </source>
</reference>
<evidence type="ECO:0000313" key="3">
    <source>
        <dbReference type="Proteomes" id="UP000683291"/>
    </source>
</evidence>
<dbReference type="EMBL" id="CP073581">
    <property type="protein sequence ID" value="QUJ77676.1"/>
    <property type="molecule type" value="Genomic_DNA"/>
</dbReference>
<dbReference type="Proteomes" id="UP000683291">
    <property type="component" value="Chromosome 1"/>
</dbReference>